<evidence type="ECO:0000256" key="1">
    <source>
        <dbReference type="SAM" id="SignalP"/>
    </source>
</evidence>
<feature type="signal peptide" evidence="1">
    <location>
        <begin position="1"/>
        <end position="32"/>
    </location>
</feature>
<dbReference type="AlphaFoldDB" id="A0AA39RME1"/>
<reference evidence="2" key="1">
    <citation type="journal article" date="2022" name="Plant J.">
        <title>Strategies of tolerance reflected in two North American maple genomes.</title>
        <authorList>
            <person name="McEvoy S.L."/>
            <person name="Sezen U.U."/>
            <person name="Trouern-Trend A."/>
            <person name="McMahon S.M."/>
            <person name="Schaberg P.G."/>
            <person name="Yang J."/>
            <person name="Wegrzyn J.L."/>
            <person name="Swenson N.G."/>
        </authorList>
    </citation>
    <scope>NUCLEOTIDE SEQUENCE</scope>
    <source>
        <strain evidence="2">NS2018</strain>
    </source>
</reference>
<keyword evidence="1" id="KW-0732">Signal</keyword>
<reference evidence="2" key="2">
    <citation type="submission" date="2023-06" db="EMBL/GenBank/DDBJ databases">
        <authorList>
            <person name="Swenson N.G."/>
            <person name="Wegrzyn J.L."/>
            <person name="Mcevoy S.L."/>
        </authorList>
    </citation>
    <scope>NUCLEOTIDE SEQUENCE</scope>
    <source>
        <strain evidence="2">NS2018</strain>
        <tissue evidence="2">Leaf</tissue>
    </source>
</reference>
<proteinExistence type="predicted"/>
<comment type="caution">
    <text evidence="2">The sequence shown here is derived from an EMBL/GenBank/DDBJ whole genome shotgun (WGS) entry which is preliminary data.</text>
</comment>
<dbReference type="Proteomes" id="UP001168877">
    <property type="component" value="Unassembled WGS sequence"/>
</dbReference>
<keyword evidence="3" id="KW-1185">Reference proteome</keyword>
<gene>
    <name evidence="2" type="ORF">LWI29_020719</name>
</gene>
<evidence type="ECO:0008006" key="4">
    <source>
        <dbReference type="Google" id="ProtNLM"/>
    </source>
</evidence>
<evidence type="ECO:0000313" key="3">
    <source>
        <dbReference type="Proteomes" id="UP001168877"/>
    </source>
</evidence>
<sequence>MVVGVEASFGSRPSCSRDCLLLVTLLFTVSLGTRDQDALNCEKNQKGSGSIVQRWRAPPVGSFKVNVDAK</sequence>
<evidence type="ECO:0000313" key="2">
    <source>
        <dbReference type="EMBL" id="KAK0576620.1"/>
    </source>
</evidence>
<name>A0AA39RME1_ACESA</name>
<accession>A0AA39RME1</accession>
<organism evidence="2 3">
    <name type="scientific">Acer saccharum</name>
    <name type="common">Sugar maple</name>
    <dbReference type="NCBI Taxonomy" id="4024"/>
    <lineage>
        <taxon>Eukaryota</taxon>
        <taxon>Viridiplantae</taxon>
        <taxon>Streptophyta</taxon>
        <taxon>Embryophyta</taxon>
        <taxon>Tracheophyta</taxon>
        <taxon>Spermatophyta</taxon>
        <taxon>Magnoliopsida</taxon>
        <taxon>eudicotyledons</taxon>
        <taxon>Gunneridae</taxon>
        <taxon>Pentapetalae</taxon>
        <taxon>rosids</taxon>
        <taxon>malvids</taxon>
        <taxon>Sapindales</taxon>
        <taxon>Sapindaceae</taxon>
        <taxon>Hippocastanoideae</taxon>
        <taxon>Acereae</taxon>
        <taxon>Acer</taxon>
    </lineage>
</organism>
<dbReference type="EMBL" id="JAUESC010000386">
    <property type="protein sequence ID" value="KAK0576620.1"/>
    <property type="molecule type" value="Genomic_DNA"/>
</dbReference>
<feature type="chain" id="PRO_5041363991" description="Secreted protein" evidence="1">
    <location>
        <begin position="33"/>
        <end position="70"/>
    </location>
</feature>
<protein>
    <recommendedName>
        <fullName evidence="4">Secreted protein</fullName>
    </recommendedName>
</protein>